<dbReference type="InterPro" id="IPR013830">
    <property type="entry name" value="SGNH_hydro"/>
</dbReference>
<name>A0A2A2GIU4_9RHOB</name>
<dbReference type="PANTHER" id="PTHR30383">
    <property type="entry name" value="THIOESTERASE 1/PROTEASE 1/LYSOPHOSPHOLIPASE L1"/>
    <property type="match status" value="1"/>
</dbReference>
<evidence type="ECO:0000313" key="3">
    <source>
        <dbReference type="EMBL" id="PAU96867.1"/>
    </source>
</evidence>
<evidence type="ECO:0000256" key="1">
    <source>
        <dbReference type="SAM" id="SignalP"/>
    </source>
</evidence>
<protein>
    <submittedName>
        <fullName evidence="3">Arylesterase</fullName>
    </submittedName>
</protein>
<dbReference type="InterPro" id="IPR036514">
    <property type="entry name" value="SGNH_hydro_sf"/>
</dbReference>
<feature type="signal peptide" evidence="1">
    <location>
        <begin position="1"/>
        <end position="18"/>
    </location>
</feature>
<keyword evidence="4" id="KW-1185">Reference proteome</keyword>
<dbReference type="CDD" id="cd01822">
    <property type="entry name" value="Lysophospholipase_L1_like"/>
    <property type="match status" value="1"/>
</dbReference>
<sequence>MFARSLAALLLTALPAFAQPVTVAALGDSLTQGYGLPPTRGFVPQLQAWLRAHGADVTLINAGVSGDTSAGGLSRVNWTLTPEVDGLIVALGGNDLLRGIDPAVTRANLSGILDAARRAEVPALLVGLNAPPNYGGAYRNAFNAMFPELGAAYDVPVIPSMLGAIVAAGDPLSLMQHDGIHPNADGVRLVVNAMGPQVLKFVESLGACEGPCRPPSGS</sequence>
<dbReference type="SUPFAM" id="SSF52266">
    <property type="entry name" value="SGNH hydrolase"/>
    <property type="match status" value="1"/>
</dbReference>
<dbReference type="OrthoDB" id="9786188at2"/>
<dbReference type="PANTHER" id="PTHR30383:SF24">
    <property type="entry name" value="THIOESTERASE 1_PROTEASE 1_LYSOPHOSPHOLIPASE L1"/>
    <property type="match status" value="1"/>
</dbReference>
<accession>A0A2A2GIU4</accession>
<dbReference type="EMBL" id="NSJZ01000009">
    <property type="protein sequence ID" value="PAU96867.1"/>
    <property type="molecule type" value="Genomic_DNA"/>
</dbReference>
<feature type="chain" id="PRO_5012923264" evidence="1">
    <location>
        <begin position="19"/>
        <end position="218"/>
    </location>
</feature>
<dbReference type="Proteomes" id="UP000218023">
    <property type="component" value="Unassembled WGS sequence"/>
</dbReference>
<dbReference type="InterPro" id="IPR051532">
    <property type="entry name" value="Ester_Hydrolysis_Enzymes"/>
</dbReference>
<proteinExistence type="predicted"/>
<gene>
    <name evidence="3" type="ORF">CK240_11390</name>
</gene>
<dbReference type="RefSeq" id="WP_095640467.1">
    <property type="nucleotide sequence ID" value="NZ_NSJZ01000009.1"/>
</dbReference>
<dbReference type="Gene3D" id="3.40.50.1110">
    <property type="entry name" value="SGNH hydrolase"/>
    <property type="match status" value="1"/>
</dbReference>
<evidence type="ECO:0000313" key="4">
    <source>
        <dbReference type="Proteomes" id="UP000218023"/>
    </source>
</evidence>
<evidence type="ECO:0000259" key="2">
    <source>
        <dbReference type="Pfam" id="PF13472"/>
    </source>
</evidence>
<dbReference type="Pfam" id="PF13472">
    <property type="entry name" value="Lipase_GDSL_2"/>
    <property type="match status" value="1"/>
</dbReference>
<dbReference type="GO" id="GO:0004622">
    <property type="term" value="F:phosphatidylcholine lysophospholipase activity"/>
    <property type="evidence" value="ECO:0007669"/>
    <property type="project" value="TreeGrafter"/>
</dbReference>
<organism evidence="3 4">
    <name type="scientific">Paracoccus salipaludis</name>
    <dbReference type="NCBI Taxonomy" id="2032623"/>
    <lineage>
        <taxon>Bacteria</taxon>
        <taxon>Pseudomonadati</taxon>
        <taxon>Pseudomonadota</taxon>
        <taxon>Alphaproteobacteria</taxon>
        <taxon>Rhodobacterales</taxon>
        <taxon>Paracoccaceae</taxon>
        <taxon>Paracoccus</taxon>
    </lineage>
</organism>
<reference evidence="3 4" key="1">
    <citation type="submission" date="2017-09" db="EMBL/GenBank/DDBJ databases">
        <title>Paracoccus alkalisoli sp. nov., isolated from saline alkaline soil.</title>
        <authorList>
            <person name="Dong X."/>
            <person name="Zhang G."/>
        </authorList>
    </citation>
    <scope>NUCLEOTIDE SEQUENCE [LARGE SCALE GENOMIC DNA]</scope>
    <source>
        <strain evidence="3 4">WN007</strain>
    </source>
</reference>
<feature type="domain" description="SGNH hydrolase-type esterase" evidence="2">
    <location>
        <begin position="25"/>
        <end position="188"/>
    </location>
</feature>
<dbReference type="AlphaFoldDB" id="A0A2A2GIU4"/>
<keyword evidence="1" id="KW-0732">Signal</keyword>
<comment type="caution">
    <text evidence="3">The sequence shown here is derived from an EMBL/GenBank/DDBJ whole genome shotgun (WGS) entry which is preliminary data.</text>
</comment>